<accession>A0A8H2QGQ7</accession>
<dbReference type="NCBIfam" id="NF033709">
    <property type="entry name" value="PorV_fam"/>
    <property type="match status" value="1"/>
</dbReference>
<proteinExistence type="predicted"/>
<sequence>MNIGVDAAALGMSNAVTANTKDVNAGYWNPAGLVNLEEKQLALMHSSYFANIANYDYVAFAMPLDDRSAFGISLIRFAVDDILDTTQLIDDQGNVNYDRISLFSTADYGLTFSYARKLPVQGLKYGVNAKVIRRIIGDFANSWGFGFDAAIQFKTGNNWEFGIMARDITTTFNSWSYDEDAFERIKNAVEGQNQELPETTEITIPKLQIGIAKSYTFHYDYALRAEIDLNVRFAQNNDIVSTSFASINPALGFEFGYIDMVYLRGGVGNFQNELQIDNSESLSFQPSFGIGFKYNGIHVDYAFTDIGDQSAALYSNVFSLKLDFSIFR</sequence>
<name>A0A8H2QGQ7_9FLAO</name>
<dbReference type="Proteomes" id="UP000323324">
    <property type="component" value="Unassembled WGS sequence"/>
</dbReference>
<gene>
    <name evidence="1" type="ORF">ES676_00320</name>
</gene>
<comment type="caution">
    <text evidence="1">The sequence shown here is derived from an EMBL/GenBank/DDBJ whole genome shotgun (WGS) entry which is preliminary data.</text>
</comment>
<evidence type="ECO:0000313" key="1">
    <source>
        <dbReference type="EMBL" id="TYB80401.1"/>
    </source>
</evidence>
<organism evidence="1 2">
    <name type="scientific">Bizionia saleffrena</name>
    <dbReference type="NCBI Taxonomy" id="291189"/>
    <lineage>
        <taxon>Bacteria</taxon>
        <taxon>Pseudomonadati</taxon>
        <taxon>Bacteroidota</taxon>
        <taxon>Flavobacteriia</taxon>
        <taxon>Flavobacteriales</taxon>
        <taxon>Flavobacteriaceae</taxon>
        <taxon>Bizionia</taxon>
    </lineage>
</organism>
<evidence type="ECO:0000313" key="2">
    <source>
        <dbReference type="Proteomes" id="UP000323324"/>
    </source>
</evidence>
<dbReference type="Gene3D" id="2.40.160.60">
    <property type="entry name" value="Outer membrane protein transport protein (OMPP1/FadL/TodX)"/>
    <property type="match status" value="1"/>
</dbReference>
<protein>
    <submittedName>
        <fullName evidence="1">PorV/PorQ family protein</fullName>
    </submittedName>
</protein>
<dbReference type="SUPFAM" id="SSF56935">
    <property type="entry name" value="Porins"/>
    <property type="match status" value="1"/>
</dbReference>
<dbReference type="EMBL" id="VSKM01000001">
    <property type="protein sequence ID" value="TYB80401.1"/>
    <property type="molecule type" value="Genomic_DNA"/>
</dbReference>
<reference evidence="1 2" key="1">
    <citation type="submission" date="2019-08" db="EMBL/GenBank/DDBJ databases">
        <title>Genomes of Antarctic Bizionia species.</title>
        <authorList>
            <person name="Bowman J.P."/>
        </authorList>
    </citation>
    <scope>NUCLEOTIDE SEQUENCE [LARGE SCALE GENOMIC DNA]</scope>
    <source>
        <strain evidence="1 2">HFD</strain>
    </source>
</reference>
<keyword evidence="2" id="KW-1185">Reference proteome</keyword>
<dbReference type="AlphaFoldDB" id="A0A8H2QGQ7"/>
<dbReference type="RefSeq" id="WP_148368292.1">
    <property type="nucleotide sequence ID" value="NZ_VSKM01000001.1"/>
</dbReference>